<reference evidence="3 4" key="1">
    <citation type="submission" date="2018-08" db="EMBL/GenBank/DDBJ databases">
        <title>Isolation, diversity and antifungal activity of Actinobacteria from wheat.</title>
        <authorList>
            <person name="Han C."/>
        </authorList>
    </citation>
    <scope>NUCLEOTIDE SEQUENCE [LARGE SCALE GENOMIC DNA]</scope>
    <source>
        <strain evidence="3 4">NEAU-YY421</strain>
    </source>
</reference>
<dbReference type="Proteomes" id="UP000263094">
    <property type="component" value="Unassembled WGS sequence"/>
</dbReference>
<accession>A0A372MB73</accession>
<keyword evidence="2" id="KW-0812">Transmembrane</keyword>
<feature type="transmembrane region" description="Helical" evidence="2">
    <location>
        <begin position="268"/>
        <end position="285"/>
    </location>
</feature>
<feature type="compositionally biased region" description="Pro residues" evidence="1">
    <location>
        <begin position="10"/>
        <end position="24"/>
    </location>
</feature>
<sequence>MTTSPGGTSPLPPFPPELPHPVGPYGPRYGHPAPSPTRYELLAHRAEALRILVRRDLSPLRLGSGALLTLAAGTAWFSFIGAVDDLTRDQGDVPRAVFALIVGVLVTAGCALALTRGWAARRRRQHLLYAWAAWHQHPAVQATPVAHVPDSSSRAPGHYALRSLWVCVAALTTLFGLILVARGADEEQALHAVGFGGLGLLLLGAAARGTWKALRLAQRVRFTGIDEIPGAEHLSRHTTTVRGSRPLGWKSLRDPDTRFGRFTARTPAWAVLCGSALLSAAAAATAFVGGYVLALGVLAALVLSVTVGAYDHRGRYAVPALIAGLCMAGFGWGAGEAQILADRGVWIDGVVTDVRVPKGRGSTSCGVQDADGEPLPQRVSSCTGRSAGDRIRVIVDPENDAAPALTEPAPVGLRTTAAFSAVVFVASVTAGMSRGHHNRRLLQQT</sequence>
<feature type="transmembrane region" description="Helical" evidence="2">
    <location>
        <begin position="95"/>
        <end position="114"/>
    </location>
</feature>
<feature type="region of interest" description="Disordered" evidence="1">
    <location>
        <begin position="1"/>
        <end position="30"/>
    </location>
</feature>
<name>A0A372MB73_9ACTN</name>
<dbReference type="RefSeq" id="WP_128554812.1">
    <property type="nucleotide sequence ID" value="NZ_QUAK01000025.1"/>
</dbReference>
<feature type="transmembrane region" description="Helical" evidence="2">
    <location>
        <begin position="190"/>
        <end position="211"/>
    </location>
</feature>
<feature type="transmembrane region" description="Helical" evidence="2">
    <location>
        <begin position="60"/>
        <end position="83"/>
    </location>
</feature>
<feature type="transmembrane region" description="Helical" evidence="2">
    <location>
        <begin position="411"/>
        <end position="432"/>
    </location>
</feature>
<feature type="transmembrane region" description="Helical" evidence="2">
    <location>
        <begin position="317"/>
        <end position="335"/>
    </location>
</feature>
<organism evidence="3 4">
    <name type="scientific">Streptomyces triticagri</name>
    <dbReference type="NCBI Taxonomy" id="2293568"/>
    <lineage>
        <taxon>Bacteria</taxon>
        <taxon>Bacillati</taxon>
        <taxon>Actinomycetota</taxon>
        <taxon>Actinomycetes</taxon>
        <taxon>Kitasatosporales</taxon>
        <taxon>Streptomycetaceae</taxon>
        <taxon>Streptomyces</taxon>
    </lineage>
</organism>
<feature type="transmembrane region" description="Helical" evidence="2">
    <location>
        <begin position="291"/>
        <end position="310"/>
    </location>
</feature>
<comment type="caution">
    <text evidence="3">The sequence shown here is derived from an EMBL/GenBank/DDBJ whole genome shotgun (WGS) entry which is preliminary data.</text>
</comment>
<keyword evidence="2" id="KW-1133">Transmembrane helix</keyword>
<dbReference type="EMBL" id="QUAK01000025">
    <property type="protein sequence ID" value="RFU87765.1"/>
    <property type="molecule type" value="Genomic_DNA"/>
</dbReference>
<feature type="region of interest" description="Disordered" evidence="1">
    <location>
        <begin position="362"/>
        <end position="381"/>
    </location>
</feature>
<dbReference type="AlphaFoldDB" id="A0A372MB73"/>
<evidence type="ECO:0000313" key="4">
    <source>
        <dbReference type="Proteomes" id="UP000263094"/>
    </source>
</evidence>
<protein>
    <submittedName>
        <fullName evidence="3">Uncharacterized protein</fullName>
    </submittedName>
</protein>
<evidence type="ECO:0000313" key="3">
    <source>
        <dbReference type="EMBL" id="RFU87765.1"/>
    </source>
</evidence>
<feature type="transmembrane region" description="Helical" evidence="2">
    <location>
        <begin position="164"/>
        <end position="184"/>
    </location>
</feature>
<gene>
    <name evidence="3" type="ORF">DY218_05795</name>
</gene>
<proteinExistence type="predicted"/>
<evidence type="ECO:0000256" key="1">
    <source>
        <dbReference type="SAM" id="MobiDB-lite"/>
    </source>
</evidence>
<dbReference type="OrthoDB" id="4202291at2"/>
<keyword evidence="2" id="KW-0472">Membrane</keyword>
<keyword evidence="4" id="KW-1185">Reference proteome</keyword>
<evidence type="ECO:0000256" key="2">
    <source>
        <dbReference type="SAM" id="Phobius"/>
    </source>
</evidence>